<evidence type="ECO:0000313" key="7">
    <source>
        <dbReference type="Proteomes" id="UP001164746"/>
    </source>
</evidence>
<evidence type="ECO:0000256" key="5">
    <source>
        <dbReference type="ARBA" id="ARBA00023136"/>
    </source>
</evidence>
<sequence>MNGMMSTTVPMYLAECSPVNIRGRLVSLNIAMVACESPRWLIMSRQEEKARRVLQSMRGQLDIEDEYESIKMACVEVERDEQISIARHVGGGGGEDVGDCGVGMQGMVEMGACRGCGRWHAEVGGGGGMQGMWK</sequence>
<dbReference type="InterPro" id="IPR050814">
    <property type="entry name" value="Myo-inositol_Transporter"/>
</dbReference>
<dbReference type="InterPro" id="IPR005828">
    <property type="entry name" value="MFS_sugar_transport-like"/>
</dbReference>
<keyword evidence="4" id="KW-1133">Transmembrane helix</keyword>
<name>A0ABY7FZH8_MYAAR</name>
<keyword evidence="5" id="KW-0472">Membrane</keyword>
<evidence type="ECO:0000313" key="6">
    <source>
        <dbReference type="EMBL" id="WAR27047.1"/>
    </source>
</evidence>
<evidence type="ECO:0000256" key="4">
    <source>
        <dbReference type="ARBA" id="ARBA00022989"/>
    </source>
</evidence>
<evidence type="ECO:0000256" key="2">
    <source>
        <dbReference type="ARBA" id="ARBA00022448"/>
    </source>
</evidence>
<accession>A0ABY7FZH8</accession>
<protein>
    <submittedName>
        <fullName evidence="6">MYCT-like protein</fullName>
    </submittedName>
</protein>
<organism evidence="6 7">
    <name type="scientific">Mya arenaria</name>
    <name type="common">Soft-shell clam</name>
    <dbReference type="NCBI Taxonomy" id="6604"/>
    <lineage>
        <taxon>Eukaryota</taxon>
        <taxon>Metazoa</taxon>
        <taxon>Spiralia</taxon>
        <taxon>Lophotrochozoa</taxon>
        <taxon>Mollusca</taxon>
        <taxon>Bivalvia</taxon>
        <taxon>Autobranchia</taxon>
        <taxon>Heteroconchia</taxon>
        <taxon>Euheterodonta</taxon>
        <taxon>Imparidentia</taxon>
        <taxon>Neoheterodontei</taxon>
        <taxon>Myida</taxon>
        <taxon>Myoidea</taxon>
        <taxon>Myidae</taxon>
        <taxon>Mya</taxon>
    </lineage>
</organism>
<reference evidence="6" key="1">
    <citation type="submission" date="2022-11" db="EMBL/GenBank/DDBJ databases">
        <title>Centuries of genome instability and evolution in soft-shell clam transmissible cancer (bioRxiv).</title>
        <authorList>
            <person name="Hart S.F.M."/>
            <person name="Yonemitsu M.A."/>
            <person name="Giersch R.M."/>
            <person name="Beal B.F."/>
            <person name="Arriagada G."/>
            <person name="Davis B.W."/>
            <person name="Ostrander E.A."/>
            <person name="Goff S.P."/>
            <person name="Metzger M.J."/>
        </authorList>
    </citation>
    <scope>NUCLEOTIDE SEQUENCE</scope>
    <source>
        <strain evidence="6">MELC-2E11</strain>
        <tissue evidence="6">Siphon/mantle</tissue>
    </source>
</reference>
<keyword evidence="7" id="KW-1185">Reference proteome</keyword>
<comment type="subcellular location">
    <subcellularLocation>
        <location evidence="1">Membrane</location>
    </subcellularLocation>
</comment>
<proteinExistence type="predicted"/>
<keyword evidence="3" id="KW-0812">Transmembrane</keyword>
<evidence type="ECO:0000256" key="3">
    <source>
        <dbReference type="ARBA" id="ARBA00022692"/>
    </source>
</evidence>
<evidence type="ECO:0000256" key="1">
    <source>
        <dbReference type="ARBA" id="ARBA00004370"/>
    </source>
</evidence>
<dbReference type="PANTHER" id="PTHR48020">
    <property type="entry name" value="PROTON MYO-INOSITOL COTRANSPORTER"/>
    <property type="match status" value="1"/>
</dbReference>
<dbReference type="EMBL" id="CP111025">
    <property type="protein sequence ID" value="WAR27047.1"/>
    <property type="molecule type" value="Genomic_DNA"/>
</dbReference>
<gene>
    <name evidence="6" type="ORF">MAR_012751</name>
</gene>
<dbReference type="Pfam" id="PF00083">
    <property type="entry name" value="Sugar_tr"/>
    <property type="match status" value="1"/>
</dbReference>
<keyword evidence="2" id="KW-0813">Transport</keyword>
<dbReference type="InterPro" id="IPR036259">
    <property type="entry name" value="MFS_trans_sf"/>
</dbReference>
<dbReference type="Proteomes" id="UP001164746">
    <property type="component" value="Chromosome 14"/>
</dbReference>
<dbReference type="PANTHER" id="PTHR48020:SF12">
    <property type="entry name" value="PROTON MYO-INOSITOL COTRANSPORTER"/>
    <property type="match status" value="1"/>
</dbReference>
<dbReference type="Gene3D" id="1.20.1250.20">
    <property type="entry name" value="MFS general substrate transporter like domains"/>
    <property type="match status" value="2"/>
</dbReference>